<evidence type="ECO:0000313" key="1">
    <source>
        <dbReference type="EMBL" id="MPL75800.1"/>
    </source>
</evidence>
<comment type="caution">
    <text evidence="1">The sequence shown here is derived from an EMBL/GenBank/DDBJ whole genome shotgun (WGS) entry which is preliminary data.</text>
</comment>
<sequence>MENKKLVESLGFVIKKEKVASLASDYRFNELILEDLDPFPGFYDHYHIPVNEKEQKPRSVFAVMKTRGLDEMDDFIRTTVQIKKASGLKFDAVMGWLEYQNSTTGCIRINMEDYAELPSIIGHYSKSGIDFLANRVVKPYISLITVRKYMILEEIATRIYHDTEMADTYYIMVDKYLPWPKFEEISISIRNNWDHKVYDAAQAGIYCKKGVVEMVRIFDRKASLNRLEYLRDKYDIELNRNQ</sequence>
<accession>A0A644UAB5</accession>
<organism evidence="1">
    <name type="scientific">bioreactor metagenome</name>
    <dbReference type="NCBI Taxonomy" id="1076179"/>
    <lineage>
        <taxon>unclassified sequences</taxon>
        <taxon>metagenomes</taxon>
        <taxon>ecological metagenomes</taxon>
    </lineage>
</organism>
<gene>
    <name evidence="1" type="ORF">SDC9_21631</name>
</gene>
<dbReference type="EMBL" id="VSSQ01000091">
    <property type="protein sequence ID" value="MPL75800.1"/>
    <property type="molecule type" value="Genomic_DNA"/>
</dbReference>
<proteinExistence type="predicted"/>
<name>A0A644UAB5_9ZZZZ</name>
<reference evidence="1" key="1">
    <citation type="submission" date="2019-08" db="EMBL/GenBank/DDBJ databases">
        <authorList>
            <person name="Kucharzyk K."/>
            <person name="Murdoch R.W."/>
            <person name="Higgins S."/>
            <person name="Loffler F."/>
        </authorList>
    </citation>
    <scope>NUCLEOTIDE SEQUENCE</scope>
</reference>
<protein>
    <submittedName>
        <fullName evidence="1">Uncharacterized protein</fullName>
    </submittedName>
</protein>
<dbReference type="AlphaFoldDB" id="A0A644UAB5"/>